<feature type="transmembrane region" description="Helical" evidence="9">
    <location>
        <begin position="117"/>
        <end position="141"/>
    </location>
</feature>
<dbReference type="AlphaFoldDB" id="A0A2T3KQ61"/>
<comment type="subcellular location">
    <subcellularLocation>
        <location evidence="1">Membrane</location>
        <topology evidence="1">Multi-pass membrane protein</topology>
    </subcellularLocation>
</comment>
<keyword evidence="5" id="KW-0864">Zinc transport</keyword>
<dbReference type="PANTHER" id="PTHR11562">
    <property type="entry name" value="CATION EFFLUX PROTEIN/ ZINC TRANSPORTER"/>
    <property type="match status" value="1"/>
</dbReference>
<dbReference type="InterPro" id="IPR027470">
    <property type="entry name" value="Cation_efflux_CTD"/>
</dbReference>
<dbReference type="GO" id="GO:0005886">
    <property type="term" value="C:plasma membrane"/>
    <property type="evidence" value="ECO:0007669"/>
    <property type="project" value="TreeGrafter"/>
</dbReference>
<keyword evidence="7" id="KW-0406">Ion transport</keyword>
<keyword evidence="6 9" id="KW-1133">Transmembrane helix</keyword>
<evidence type="ECO:0000313" key="13">
    <source>
        <dbReference type="Proteomes" id="UP000240530"/>
    </source>
</evidence>
<dbReference type="InterPro" id="IPR002524">
    <property type="entry name" value="Cation_efflux"/>
</dbReference>
<sequence length="305" mass="32738">MAHSHHHHEHSVSNYNSAFAIGIALNLIYVIVEAVYGVITDSLALLADAGHNLSDVVTLVLAWGAFALAKKAATDQRTYGFRKVTILASLTSAVLLLLALGAIAWEAIQRFSDPRPVAGTTVMVVAFIGVLINAATAMLFAKGQKHDLNMKGAFLHMAGDAAVSLGVIISAFIINMTGWDWLDPATSLAIVVVILIGTWGLLKDSINYSLDAVPSNVDMAGLKAYLAALPNVATFHDLHVWPMSTTENAMTVHLVVSDYLQVQSLADEIKHHVHDHFDIEHVTVQIEAADCVCKTDHQSCGVTSN</sequence>
<gene>
    <name evidence="12" type="ORF">C0W93_19420</name>
</gene>
<evidence type="ECO:0000256" key="8">
    <source>
        <dbReference type="ARBA" id="ARBA00023136"/>
    </source>
</evidence>
<evidence type="ECO:0000256" key="7">
    <source>
        <dbReference type="ARBA" id="ARBA00023065"/>
    </source>
</evidence>
<dbReference type="RefSeq" id="WP_107186077.1">
    <property type="nucleotide sequence ID" value="NZ_JAWQGC010000007.1"/>
</dbReference>
<feature type="transmembrane region" description="Helical" evidence="9">
    <location>
        <begin position="12"/>
        <end position="32"/>
    </location>
</feature>
<evidence type="ECO:0000256" key="4">
    <source>
        <dbReference type="ARBA" id="ARBA00022692"/>
    </source>
</evidence>
<feature type="domain" description="Cation efflux protein cytoplasmic" evidence="11">
    <location>
        <begin position="214"/>
        <end position="288"/>
    </location>
</feature>
<dbReference type="PANTHER" id="PTHR11562:SF17">
    <property type="entry name" value="RE54080P-RELATED"/>
    <property type="match status" value="1"/>
</dbReference>
<keyword evidence="3" id="KW-0813">Transport</keyword>
<dbReference type="SUPFAM" id="SSF160240">
    <property type="entry name" value="Cation efflux protein cytoplasmic domain-like"/>
    <property type="match status" value="1"/>
</dbReference>
<protein>
    <submittedName>
        <fullName evidence="12">Cation transporter</fullName>
    </submittedName>
</protein>
<dbReference type="Pfam" id="PF16916">
    <property type="entry name" value="ZT_dimer"/>
    <property type="match status" value="1"/>
</dbReference>
<feature type="transmembrane region" description="Helical" evidence="9">
    <location>
        <begin position="52"/>
        <end position="72"/>
    </location>
</feature>
<evidence type="ECO:0000259" key="10">
    <source>
        <dbReference type="Pfam" id="PF01545"/>
    </source>
</evidence>
<evidence type="ECO:0000256" key="2">
    <source>
        <dbReference type="ARBA" id="ARBA00008873"/>
    </source>
</evidence>
<dbReference type="InterPro" id="IPR058533">
    <property type="entry name" value="Cation_efflux_TM"/>
</dbReference>
<dbReference type="InterPro" id="IPR027469">
    <property type="entry name" value="Cation_efflux_TMD_sf"/>
</dbReference>
<dbReference type="Pfam" id="PF01545">
    <property type="entry name" value="Cation_efflux"/>
    <property type="match status" value="1"/>
</dbReference>
<feature type="transmembrane region" description="Helical" evidence="9">
    <location>
        <begin position="153"/>
        <end position="173"/>
    </location>
</feature>
<evidence type="ECO:0000256" key="5">
    <source>
        <dbReference type="ARBA" id="ARBA00022906"/>
    </source>
</evidence>
<evidence type="ECO:0000256" key="9">
    <source>
        <dbReference type="SAM" id="Phobius"/>
    </source>
</evidence>
<dbReference type="InterPro" id="IPR036837">
    <property type="entry name" value="Cation_efflux_CTD_sf"/>
</dbReference>
<dbReference type="GO" id="GO:0005385">
    <property type="term" value="F:zinc ion transmembrane transporter activity"/>
    <property type="evidence" value="ECO:0007669"/>
    <property type="project" value="TreeGrafter"/>
</dbReference>
<evidence type="ECO:0000313" key="12">
    <source>
        <dbReference type="EMBL" id="PSV07578.1"/>
    </source>
</evidence>
<feature type="transmembrane region" description="Helical" evidence="9">
    <location>
        <begin position="185"/>
        <end position="202"/>
    </location>
</feature>
<dbReference type="InterPro" id="IPR050681">
    <property type="entry name" value="CDF/SLC30A"/>
</dbReference>
<evidence type="ECO:0000256" key="6">
    <source>
        <dbReference type="ARBA" id="ARBA00022989"/>
    </source>
</evidence>
<evidence type="ECO:0000256" key="1">
    <source>
        <dbReference type="ARBA" id="ARBA00004141"/>
    </source>
</evidence>
<feature type="transmembrane region" description="Helical" evidence="9">
    <location>
        <begin position="84"/>
        <end position="105"/>
    </location>
</feature>
<dbReference type="SUPFAM" id="SSF161111">
    <property type="entry name" value="Cation efflux protein transmembrane domain-like"/>
    <property type="match status" value="1"/>
</dbReference>
<evidence type="ECO:0000259" key="11">
    <source>
        <dbReference type="Pfam" id="PF16916"/>
    </source>
</evidence>
<dbReference type="EMBL" id="PYNS01000032">
    <property type="protein sequence ID" value="PSV07578.1"/>
    <property type="molecule type" value="Genomic_DNA"/>
</dbReference>
<keyword evidence="5" id="KW-0862">Zinc</keyword>
<name>A0A2T3KQ61_PHOLD</name>
<proteinExistence type="inferred from homology"/>
<organism evidence="12 13">
    <name type="scientific">Photobacterium leiognathi subsp. mandapamensis</name>
    <name type="common">Photobacterium mandapamensis</name>
    <dbReference type="NCBI Taxonomy" id="48408"/>
    <lineage>
        <taxon>Bacteria</taxon>
        <taxon>Pseudomonadati</taxon>
        <taxon>Pseudomonadota</taxon>
        <taxon>Gammaproteobacteria</taxon>
        <taxon>Vibrionales</taxon>
        <taxon>Vibrionaceae</taxon>
        <taxon>Photobacterium</taxon>
    </lineage>
</organism>
<feature type="domain" description="Cation efflux protein transmembrane" evidence="10">
    <location>
        <begin position="21"/>
        <end position="206"/>
    </location>
</feature>
<comment type="similarity">
    <text evidence="2">Belongs to the cation diffusion facilitator (CDF) transporter (TC 2.A.4) family. SLC30A subfamily.</text>
</comment>
<accession>A0A2T3KQ61</accession>
<keyword evidence="4 9" id="KW-0812">Transmembrane</keyword>
<dbReference type="Gene3D" id="1.20.1510.10">
    <property type="entry name" value="Cation efflux protein transmembrane domain"/>
    <property type="match status" value="1"/>
</dbReference>
<keyword evidence="8 9" id="KW-0472">Membrane</keyword>
<dbReference type="Proteomes" id="UP000240530">
    <property type="component" value="Unassembled WGS sequence"/>
</dbReference>
<dbReference type="NCBIfam" id="TIGR01297">
    <property type="entry name" value="CDF"/>
    <property type="match status" value="1"/>
</dbReference>
<evidence type="ECO:0000256" key="3">
    <source>
        <dbReference type="ARBA" id="ARBA00022448"/>
    </source>
</evidence>
<reference evidence="12 13" key="1">
    <citation type="submission" date="2018-03" db="EMBL/GenBank/DDBJ databases">
        <title>Whole genome sequencing of Histamine producing bacteria.</title>
        <authorList>
            <person name="Butler K."/>
        </authorList>
    </citation>
    <scope>NUCLEOTIDE SEQUENCE [LARGE SCALE GENOMIC DNA]</scope>
    <source>
        <strain evidence="12 13">Res.4.1</strain>
    </source>
</reference>
<comment type="caution">
    <text evidence="12">The sequence shown here is derived from an EMBL/GenBank/DDBJ whole genome shotgun (WGS) entry which is preliminary data.</text>
</comment>